<dbReference type="Pfam" id="PF13358">
    <property type="entry name" value="DDE_3"/>
    <property type="match status" value="1"/>
</dbReference>
<dbReference type="InterPro" id="IPR038717">
    <property type="entry name" value="Tc1-like_DDE_dom"/>
</dbReference>
<dbReference type="Proteomes" id="UP000646827">
    <property type="component" value="Unassembled WGS sequence"/>
</dbReference>
<dbReference type="Gene3D" id="3.30.420.10">
    <property type="entry name" value="Ribonuclease H-like superfamily/Ribonuclease H"/>
    <property type="match status" value="1"/>
</dbReference>
<proteinExistence type="predicted"/>
<gene>
    <name evidence="2" type="ORF">INT45_000447</name>
</gene>
<evidence type="ECO:0000259" key="1">
    <source>
        <dbReference type="Pfam" id="PF13358"/>
    </source>
</evidence>
<organism evidence="2 3">
    <name type="scientific">Circinella minor</name>
    <dbReference type="NCBI Taxonomy" id="1195481"/>
    <lineage>
        <taxon>Eukaryota</taxon>
        <taxon>Fungi</taxon>
        <taxon>Fungi incertae sedis</taxon>
        <taxon>Mucoromycota</taxon>
        <taxon>Mucoromycotina</taxon>
        <taxon>Mucoromycetes</taxon>
        <taxon>Mucorales</taxon>
        <taxon>Lichtheimiaceae</taxon>
        <taxon>Circinella</taxon>
    </lineage>
</organism>
<name>A0A8H7VL20_9FUNG</name>
<dbReference type="EMBL" id="JAEPRB010000073">
    <property type="protein sequence ID" value="KAG2222832.1"/>
    <property type="molecule type" value="Genomic_DNA"/>
</dbReference>
<feature type="domain" description="Tc1-like transposase DDE" evidence="1">
    <location>
        <begin position="65"/>
        <end position="141"/>
    </location>
</feature>
<reference evidence="2 3" key="1">
    <citation type="submission" date="2020-12" db="EMBL/GenBank/DDBJ databases">
        <title>Metabolic potential, ecology and presence of endohyphal bacteria is reflected in genomic diversity of Mucoromycotina.</title>
        <authorList>
            <person name="Muszewska A."/>
            <person name="Okrasinska A."/>
            <person name="Steczkiewicz K."/>
            <person name="Drgas O."/>
            <person name="Orlowska M."/>
            <person name="Perlinska-Lenart U."/>
            <person name="Aleksandrzak-Piekarczyk T."/>
            <person name="Szatraj K."/>
            <person name="Zielenkiewicz U."/>
            <person name="Pilsyk S."/>
            <person name="Malc E."/>
            <person name="Mieczkowski P."/>
            <person name="Kruszewska J.S."/>
            <person name="Biernat P."/>
            <person name="Pawlowska J."/>
        </authorList>
    </citation>
    <scope>NUCLEOTIDE SEQUENCE [LARGE SCALE GENOMIC DNA]</scope>
    <source>
        <strain evidence="2 3">CBS 142.35</strain>
    </source>
</reference>
<protein>
    <recommendedName>
        <fullName evidence="1">Tc1-like transposase DDE domain-containing protein</fullName>
    </recommendedName>
</protein>
<sequence length="146" mass="16340">MHRSHGWSGIGKACKIIVVTKEPSLSILGVITAHNVIILSRRREVCASTNKKRKAGDGLAPKKGTTGSDFIQFIKQVLTNIEAHDLRYWYLVIDNVAIHRTIDVKDWVTEHGWEIIYLPTYSPFLNSIEGFGSKVNDVVNKNPVSV</sequence>
<accession>A0A8H7VL20</accession>
<dbReference type="AlphaFoldDB" id="A0A8H7VL20"/>
<dbReference type="GO" id="GO:0003676">
    <property type="term" value="F:nucleic acid binding"/>
    <property type="evidence" value="ECO:0007669"/>
    <property type="project" value="InterPro"/>
</dbReference>
<keyword evidence="3" id="KW-1185">Reference proteome</keyword>
<evidence type="ECO:0000313" key="3">
    <source>
        <dbReference type="Proteomes" id="UP000646827"/>
    </source>
</evidence>
<comment type="caution">
    <text evidence="2">The sequence shown here is derived from an EMBL/GenBank/DDBJ whole genome shotgun (WGS) entry which is preliminary data.</text>
</comment>
<evidence type="ECO:0000313" key="2">
    <source>
        <dbReference type="EMBL" id="KAG2222832.1"/>
    </source>
</evidence>
<dbReference type="OrthoDB" id="2206877at2759"/>
<dbReference type="InterPro" id="IPR036397">
    <property type="entry name" value="RNaseH_sf"/>
</dbReference>